<evidence type="ECO:0000256" key="2">
    <source>
        <dbReference type="ARBA" id="ARBA00023015"/>
    </source>
</evidence>
<gene>
    <name evidence="7" type="ORF">SAMN02799615_04180</name>
</gene>
<dbReference type="NCBIfam" id="TIGR02937">
    <property type="entry name" value="sigma70-ECF"/>
    <property type="match status" value="1"/>
</dbReference>
<reference evidence="8" key="1">
    <citation type="submission" date="2016-10" db="EMBL/GenBank/DDBJ databases">
        <authorList>
            <person name="Varghese N."/>
            <person name="Submissions S."/>
        </authorList>
    </citation>
    <scope>NUCLEOTIDE SEQUENCE [LARGE SCALE GENOMIC DNA]</scope>
    <source>
        <strain evidence="8">UNC178MFTsu3.1</strain>
    </source>
</reference>
<feature type="domain" description="RNA polymerase sigma-70 region 2" evidence="5">
    <location>
        <begin position="43"/>
        <end position="107"/>
    </location>
</feature>
<dbReference type="InterPro" id="IPR013325">
    <property type="entry name" value="RNA_pol_sigma_r2"/>
</dbReference>
<keyword evidence="4" id="KW-0804">Transcription</keyword>
<dbReference type="EMBL" id="FONH01000029">
    <property type="protein sequence ID" value="SFF56655.1"/>
    <property type="molecule type" value="Genomic_DNA"/>
</dbReference>
<evidence type="ECO:0000256" key="3">
    <source>
        <dbReference type="ARBA" id="ARBA00023082"/>
    </source>
</evidence>
<evidence type="ECO:0000313" key="7">
    <source>
        <dbReference type="EMBL" id="SFF56655.1"/>
    </source>
</evidence>
<dbReference type="InterPro" id="IPR007627">
    <property type="entry name" value="RNA_pol_sigma70_r2"/>
</dbReference>
<accession>A0A1I2JNY0</accession>
<dbReference type="Gene3D" id="1.10.1740.10">
    <property type="match status" value="1"/>
</dbReference>
<sequence length="210" mass="23797">MESPDVRSDEPDDRAMNSAVSTLEAELLANDAQAVPTSLDAFLAQVERRAFRLAEMSLGHREDAMDAVQDAMLRLVRNYRDKPAQEWTPLFWGILRRRIVDLQRRRKVRSIVVGWLGGGRDDDGDELPAWEPADNGPGPLDRLQDSQSYEDMAAAVRKLPRRQQEAFMLRVLEGLDVAETAQAMGCSEGSVKTHLSRAMHNLRDQLEDWR</sequence>
<dbReference type="NCBIfam" id="NF006550">
    <property type="entry name" value="PRK09047.1"/>
    <property type="match status" value="1"/>
</dbReference>
<feature type="domain" description="RNA polymerase sigma factor 70 region 4 type 2" evidence="6">
    <location>
        <begin position="151"/>
        <end position="199"/>
    </location>
</feature>
<dbReference type="GO" id="GO:0016987">
    <property type="term" value="F:sigma factor activity"/>
    <property type="evidence" value="ECO:0007669"/>
    <property type="project" value="UniProtKB-KW"/>
</dbReference>
<dbReference type="GO" id="GO:0006352">
    <property type="term" value="P:DNA-templated transcription initiation"/>
    <property type="evidence" value="ECO:0007669"/>
    <property type="project" value="InterPro"/>
</dbReference>
<evidence type="ECO:0000256" key="4">
    <source>
        <dbReference type="ARBA" id="ARBA00023163"/>
    </source>
</evidence>
<evidence type="ECO:0000256" key="1">
    <source>
        <dbReference type="ARBA" id="ARBA00010641"/>
    </source>
</evidence>
<dbReference type="Pfam" id="PF04542">
    <property type="entry name" value="Sigma70_r2"/>
    <property type="match status" value="1"/>
</dbReference>
<keyword evidence="2" id="KW-0805">Transcription regulation</keyword>
<dbReference type="InterPro" id="IPR036388">
    <property type="entry name" value="WH-like_DNA-bd_sf"/>
</dbReference>
<dbReference type="InterPro" id="IPR014284">
    <property type="entry name" value="RNA_pol_sigma-70_dom"/>
</dbReference>
<name>A0A1I2JNY0_9GAMM</name>
<dbReference type="InterPro" id="IPR039425">
    <property type="entry name" value="RNA_pol_sigma-70-like"/>
</dbReference>
<dbReference type="CDD" id="cd06171">
    <property type="entry name" value="Sigma70_r4"/>
    <property type="match status" value="1"/>
</dbReference>
<evidence type="ECO:0000313" key="8">
    <source>
        <dbReference type="Proteomes" id="UP000199477"/>
    </source>
</evidence>
<dbReference type="AlphaFoldDB" id="A0A1I2JNY0"/>
<keyword evidence="3" id="KW-0731">Sigma factor</keyword>
<dbReference type="GO" id="GO:0003677">
    <property type="term" value="F:DNA binding"/>
    <property type="evidence" value="ECO:0007669"/>
    <property type="project" value="InterPro"/>
</dbReference>
<evidence type="ECO:0000259" key="6">
    <source>
        <dbReference type="Pfam" id="PF08281"/>
    </source>
</evidence>
<dbReference type="SUPFAM" id="SSF88659">
    <property type="entry name" value="Sigma3 and sigma4 domains of RNA polymerase sigma factors"/>
    <property type="match status" value="1"/>
</dbReference>
<dbReference type="SUPFAM" id="SSF88946">
    <property type="entry name" value="Sigma2 domain of RNA polymerase sigma factors"/>
    <property type="match status" value="1"/>
</dbReference>
<dbReference type="PANTHER" id="PTHR43133:SF64">
    <property type="entry name" value="ECF SIGMA FACTOR"/>
    <property type="match status" value="1"/>
</dbReference>
<dbReference type="Pfam" id="PF08281">
    <property type="entry name" value="Sigma70_r4_2"/>
    <property type="match status" value="1"/>
</dbReference>
<dbReference type="PANTHER" id="PTHR43133">
    <property type="entry name" value="RNA POLYMERASE ECF-TYPE SIGMA FACTO"/>
    <property type="match status" value="1"/>
</dbReference>
<dbReference type="InterPro" id="IPR013324">
    <property type="entry name" value="RNA_pol_sigma_r3/r4-like"/>
</dbReference>
<dbReference type="InterPro" id="IPR013249">
    <property type="entry name" value="RNA_pol_sigma70_r4_t2"/>
</dbReference>
<proteinExistence type="inferred from homology"/>
<keyword evidence="8" id="KW-1185">Reference proteome</keyword>
<dbReference type="Proteomes" id="UP000199477">
    <property type="component" value="Unassembled WGS sequence"/>
</dbReference>
<dbReference type="Gene3D" id="1.10.10.10">
    <property type="entry name" value="Winged helix-like DNA-binding domain superfamily/Winged helix DNA-binding domain"/>
    <property type="match status" value="1"/>
</dbReference>
<protein>
    <submittedName>
        <fullName evidence="7">RNA polymerase sigma-70 factor, ECF subfamily</fullName>
    </submittedName>
</protein>
<evidence type="ECO:0000259" key="5">
    <source>
        <dbReference type="Pfam" id="PF04542"/>
    </source>
</evidence>
<comment type="similarity">
    <text evidence="1">Belongs to the sigma-70 factor family. ECF subfamily.</text>
</comment>
<organism evidence="7 8">
    <name type="scientific">Dyella marensis</name>
    <dbReference type="NCBI Taxonomy" id="500610"/>
    <lineage>
        <taxon>Bacteria</taxon>
        <taxon>Pseudomonadati</taxon>
        <taxon>Pseudomonadota</taxon>
        <taxon>Gammaproteobacteria</taxon>
        <taxon>Lysobacterales</taxon>
        <taxon>Rhodanobacteraceae</taxon>
        <taxon>Dyella</taxon>
    </lineage>
</organism>
<dbReference type="STRING" id="500610.SAMN02799615_04180"/>